<dbReference type="RefSeq" id="WP_194703122.1">
    <property type="nucleotide sequence ID" value="NZ_JADKNH010000011.1"/>
</dbReference>
<dbReference type="Pfam" id="PF02410">
    <property type="entry name" value="RsfS"/>
    <property type="match status" value="1"/>
</dbReference>
<keyword evidence="2" id="KW-0678">Repressor</keyword>
<comment type="caution">
    <text evidence="3">The sequence shown here is derived from an EMBL/GenBank/DDBJ whole genome shotgun (WGS) entry which is preliminary data.</text>
</comment>
<dbReference type="Gene3D" id="3.30.460.10">
    <property type="entry name" value="Beta Polymerase, domain 2"/>
    <property type="match status" value="1"/>
</dbReference>
<keyword evidence="2" id="KW-0963">Cytoplasm</keyword>
<organism evidence="3 4">
    <name type="scientific">Fusibacter ferrireducens</name>
    <dbReference type="NCBI Taxonomy" id="2785058"/>
    <lineage>
        <taxon>Bacteria</taxon>
        <taxon>Bacillati</taxon>
        <taxon>Bacillota</taxon>
        <taxon>Clostridia</taxon>
        <taxon>Eubacteriales</taxon>
        <taxon>Eubacteriales Family XII. Incertae Sedis</taxon>
        <taxon>Fusibacter</taxon>
    </lineage>
</organism>
<evidence type="ECO:0000313" key="4">
    <source>
        <dbReference type="Proteomes" id="UP000614200"/>
    </source>
</evidence>
<dbReference type="NCBIfam" id="TIGR00090">
    <property type="entry name" value="rsfS_iojap_ybeB"/>
    <property type="match status" value="1"/>
</dbReference>
<keyword evidence="4" id="KW-1185">Reference proteome</keyword>
<dbReference type="HAMAP" id="MF_01477">
    <property type="entry name" value="Iojap_RsfS"/>
    <property type="match status" value="1"/>
</dbReference>
<dbReference type="EMBL" id="JADKNH010000011">
    <property type="protein sequence ID" value="MBF4694883.1"/>
    <property type="molecule type" value="Genomic_DNA"/>
</dbReference>
<comment type="subunit">
    <text evidence="2">Interacts with ribosomal protein uL14 (rplN).</text>
</comment>
<comment type="subcellular location">
    <subcellularLocation>
        <location evidence="2">Cytoplasm</location>
    </subcellularLocation>
</comment>
<accession>A0ABR9ZWQ6</accession>
<comment type="similarity">
    <text evidence="1 2">Belongs to the Iojap/RsfS family.</text>
</comment>
<dbReference type="InterPro" id="IPR043519">
    <property type="entry name" value="NT_sf"/>
</dbReference>
<proteinExistence type="inferred from homology"/>
<dbReference type="PANTHER" id="PTHR21043:SF0">
    <property type="entry name" value="MITOCHONDRIAL ASSEMBLY OF RIBOSOMAL LARGE SUBUNIT PROTEIN 1"/>
    <property type="match status" value="1"/>
</dbReference>
<evidence type="ECO:0000256" key="2">
    <source>
        <dbReference type="HAMAP-Rule" id="MF_01477"/>
    </source>
</evidence>
<protein>
    <recommendedName>
        <fullName evidence="2">Ribosomal silencing factor RsfS</fullName>
    </recommendedName>
</protein>
<dbReference type="PANTHER" id="PTHR21043">
    <property type="entry name" value="IOJAP SUPERFAMILY ORTHOLOG"/>
    <property type="match status" value="1"/>
</dbReference>
<dbReference type="SUPFAM" id="SSF81301">
    <property type="entry name" value="Nucleotidyltransferase"/>
    <property type="match status" value="1"/>
</dbReference>
<dbReference type="InterPro" id="IPR004394">
    <property type="entry name" value="Iojap/RsfS/C7orf30"/>
</dbReference>
<reference evidence="3 4" key="1">
    <citation type="submission" date="2020-11" db="EMBL/GenBank/DDBJ databases">
        <title>Fusibacter basophilias sp. nov.</title>
        <authorList>
            <person name="Qiu D."/>
        </authorList>
    </citation>
    <scope>NUCLEOTIDE SEQUENCE [LARGE SCALE GENOMIC DNA]</scope>
    <source>
        <strain evidence="3 4">Q10-2</strain>
    </source>
</reference>
<gene>
    <name evidence="2 3" type="primary">rsfS</name>
    <name evidence="3" type="ORF">ISU02_17420</name>
</gene>
<keyword evidence="2" id="KW-0810">Translation regulation</keyword>
<evidence type="ECO:0000313" key="3">
    <source>
        <dbReference type="EMBL" id="MBF4694883.1"/>
    </source>
</evidence>
<evidence type="ECO:0000256" key="1">
    <source>
        <dbReference type="ARBA" id="ARBA00010574"/>
    </source>
</evidence>
<sequence>MEKVIKKIHELLSDKKAQDIVTLSLFEVTTIADYFILATGTSSTHINALSEHIEKELAKEQIFPRHKEGKRNGEWVLMDYTDIVIHIFNRETRAYYDLERIWSDAKYIEI</sequence>
<dbReference type="Proteomes" id="UP000614200">
    <property type="component" value="Unassembled WGS sequence"/>
</dbReference>
<comment type="function">
    <text evidence="2">Functions as a ribosomal silencing factor. Interacts with ribosomal protein uL14 (rplN), blocking formation of intersubunit bridge B8. Prevents association of the 30S and 50S ribosomal subunits and the formation of functional ribosomes, thus repressing translation.</text>
</comment>
<name>A0ABR9ZWQ6_9FIRM</name>